<keyword evidence="2" id="KW-1185">Reference proteome</keyword>
<dbReference type="RefSeq" id="WP_344896142.1">
    <property type="nucleotide sequence ID" value="NZ_BAAAWD010000008.1"/>
</dbReference>
<evidence type="ECO:0008006" key="3">
    <source>
        <dbReference type="Google" id="ProtNLM"/>
    </source>
</evidence>
<name>A0ABN3Y5F0_9ACTN</name>
<reference evidence="1 2" key="1">
    <citation type="journal article" date="2019" name="Int. J. Syst. Evol. Microbiol.">
        <title>The Global Catalogue of Microorganisms (GCM) 10K type strain sequencing project: providing services to taxonomists for standard genome sequencing and annotation.</title>
        <authorList>
            <consortium name="The Broad Institute Genomics Platform"/>
            <consortium name="The Broad Institute Genome Sequencing Center for Infectious Disease"/>
            <person name="Wu L."/>
            <person name="Ma J."/>
        </authorList>
    </citation>
    <scope>NUCLEOTIDE SEQUENCE [LARGE SCALE GENOMIC DNA]</scope>
    <source>
        <strain evidence="1 2">JCM 3106</strain>
    </source>
</reference>
<accession>A0ABN3Y5F0</accession>
<comment type="caution">
    <text evidence="1">The sequence shown here is derived from an EMBL/GenBank/DDBJ whole genome shotgun (WGS) entry which is preliminary data.</text>
</comment>
<proteinExistence type="predicted"/>
<gene>
    <name evidence="1" type="ORF">GCM10017559_35790</name>
</gene>
<evidence type="ECO:0000313" key="1">
    <source>
        <dbReference type="EMBL" id="GAA3010146.1"/>
    </source>
</evidence>
<dbReference type="Proteomes" id="UP001499930">
    <property type="component" value="Unassembled WGS sequence"/>
</dbReference>
<sequence>MTRHPTPIDDESLIAALRLASGSDPVPERVTAAARATFGLRLPGAATARPAVTPAPRGVRSAERPRLLRFTAAGLTVELEVGSLDGLVDLAGQISPCPEQGALVEIRTLHLTESRTPSPAGRFAVTGLPPGWFSVVCHLPGRAPVVTSWTRIRP</sequence>
<protein>
    <recommendedName>
        <fullName evidence="3">Carboxypeptidase regulatory-like domain-containing protein</fullName>
    </recommendedName>
</protein>
<organism evidence="1 2">
    <name type="scientific">Streptosporangium longisporum</name>
    <dbReference type="NCBI Taxonomy" id="46187"/>
    <lineage>
        <taxon>Bacteria</taxon>
        <taxon>Bacillati</taxon>
        <taxon>Actinomycetota</taxon>
        <taxon>Actinomycetes</taxon>
        <taxon>Streptosporangiales</taxon>
        <taxon>Streptosporangiaceae</taxon>
        <taxon>Streptosporangium</taxon>
    </lineage>
</organism>
<evidence type="ECO:0000313" key="2">
    <source>
        <dbReference type="Proteomes" id="UP001499930"/>
    </source>
</evidence>
<dbReference type="EMBL" id="BAAAWD010000008">
    <property type="protein sequence ID" value="GAA3010146.1"/>
    <property type="molecule type" value="Genomic_DNA"/>
</dbReference>